<evidence type="ECO:0000256" key="5">
    <source>
        <dbReference type="SAM" id="SignalP"/>
    </source>
</evidence>
<dbReference type="InterPro" id="IPR051692">
    <property type="entry name" value="OMP-like"/>
</dbReference>
<evidence type="ECO:0000259" key="6">
    <source>
        <dbReference type="Pfam" id="PF13505"/>
    </source>
</evidence>
<dbReference type="PANTHER" id="PTHR34001">
    <property type="entry name" value="BLL7405 PROTEIN"/>
    <property type="match status" value="1"/>
</dbReference>
<dbReference type="Gene3D" id="2.40.160.20">
    <property type="match status" value="1"/>
</dbReference>
<gene>
    <name evidence="7" type="ORF">AN936_12825</name>
</gene>
<dbReference type="EMBL" id="CP012700">
    <property type="protein sequence ID" value="ALH81217.1"/>
    <property type="molecule type" value="Genomic_DNA"/>
</dbReference>
<dbReference type="PANTHER" id="PTHR34001:SF3">
    <property type="entry name" value="BLL7405 PROTEIN"/>
    <property type="match status" value="1"/>
</dbReference>
<dbReference type="GO" id="GO:0016020">
    <property type="term" value="C:membrane"/>
    <property type="evidence" value="ECO:0007669"/>
    <property type="project" value="UniProtKB-SubCell"/>
</dbReference>
<organism evidence="7 8">
    <name type="scientific">Sphingopyxis macrogoltabida</name>
    <name type="common">Sphingomonas macrogoltabidus</name>
    <dbReference type="NCBI Taxonomy" id="33050"/>
    <lineage>
        <taxon>Bacteria</taxon>
        <taxon>Pseudomonadati</taxon>
        <taxon>Pseudomonadota</taxon>
        <taxon>Alphaproteobacteria</taxon>
        <taxon>Sphingomonadales</taxon>
        <taxon>Sphingomonadaceae</taxon>
        <taxon>Sphingopyxis</taxon>
    </lineage>
</organism>
<accession>A0A0N9UW87</accession>
<evidence type="ECO:0000313" key="8">
    <source>
        <dbReference type="Proteomes" id="UP000058074"/>
    </source>
</evidence>
<dbReference type="InterPro" id="IPR027385">
    <property type="entry name" value="Beta-barrel_OMP"/>
</dbReference>
<proteinExistence type="inferred from homology"/>
<feature type="domain" description="Outer membrane protein beta-barrel" evidence="6">
    <location>
        <begin position="11"/>
        <end position="217"/>
    </location>
</feature>
<dbReference type="OrthoDB" id="8222426at2"/>
<dbReference type="Pfam" id="PF13505">
    <property type="entry name" value="OMP_b-brl"/>
    <property type="match status" value="1"/>
</dbReference>
<evidence type="ECO:0000256" key="3">
    <source>
        <dbReference type="ARBA" id="ARBA00023136"/>
    </source>
</evidence>
<dbReference type="KEGG" id="smag:AN936_12825"/>
<evidence type="ECO:0000256" key="1">
    <source>
        <dbReference type="ARBA" id="ARBA00004370"/>
    </source>
</evidence>
<dbReference type="InterPro" id="IPR011250">
    <property type="entry name" value="OMP/PagP_B-barrel"/>
</dbReference>
<sequence>MRSVMTSLLFAVSAAAFAAPAMAQDAPSGLRVGVIGGLDIVRPGSTEDSDVAGDDQSTEGFLYGVDAGYDLALGGVVVGIEGEWSDSTGKTKTDRSDPNFFGYGKVAPGRDLYVGARVGFAAGPDTLIYAKGGYTNARLNVVASNGDIDRKERFQLDGWRIGAGVEHAIGSRSYAKIEYRYSNYTEADFRFRDGDTTDRFEVDTDRHQIVAGVGFRF</sequence>
<protein>
    <recommendedName>
        <fullName evidence="6">Outer membrane protein beta-barrel domain-containing protein</fullName>
    </recommendedName>
</protein>
<dbReference type="RefSeq" id="WP_054590277.1">
    <property type="nucleotide sequence ID" value="NZ_CP012700.1"/>
</dbReference>
<feature type="chain" id="PRO_5006039096" description="Outer membrane protein beta-barrel domain-containing protein" evidence="5">
    <location>
        <begin position="24"/>
        <end position="217"/>
    </location>
</feature>
<comment type="similarity">
    <text evidence="4">Belongs to the Omp25/RopB family.</text>
</comment>
<dbReference type="Proteomes" id="UP000058074">
    <property type="component" value="Chromosome"/>
</dbReference>
<dbReference type="PATRIC" id="fig|33050.5.peg.2646"/>
<keyword evidence="2 5" id="KW-0732">Signal</keyword>
<name>A0A0N9UW87_SPHMC</name>
<keyword evidence="3" id="KW-0472">Membrane</keyword>
<dbReference type="AlphaFoldDB" id="A0A0N9UW87"/>
<evidence type="ECO:0000256" key="4">
    <source>
        <dbReference type="ARBA" id="ARBA00038306"/>
    </source>
</evidence>
<comment type="subcellular location">
    <subcellularLocation>
        <location evidence="1">Membrane</location>
    </subcellularLocation>
</comment>
<evidence type="ECO:0000256" key="2">
    <source>
        <dbReference type="ARBA" id="ARBA00022729"/>
    </source>
</evidence>
<reference evidence="7 8" key="1">
    <citation type="journal article" date="2015" name="Genome Announc.">
        <title>Complete Genome Sequence of Polypropylene Glycol- and Polyethylene Glycol-Degrading Sphingopyxis macrogoltabida Strain EY-1.</title>
        <authorList>
            <person name="Ohtsubo Y."/>
            <person name="Nagata Y."/>
            <person name="Numata M."/>
            <person name="Tsuchikane K."/>
            <person name="Hosoyama A."/>
            <person name="Yamazoe A."/>
            <person name="Tsuda M."/>
            <person name="Fujita N."/>
            <person name="Kawai F."/>
        </authorList>
    </citation>
    <scope>NUCLEOTIDE SEQUENCE [LARGE SCALE GENOMIC DNA]</scope>
    <source>
        <strain evidence="7 8">EY-1</strain>
    </source>
</reference>
<evidence type="ECO:0000313" key="7">
    <source>
        <dbReference type="EMBL" id="ALH81217.1"/>
    </source>
</evidence>
<feature type="signal peptide" evidence="5">
    <location>
        <begin position="1"/>
        <end position="23"/>
    </location>
</feature>
<dbReference type="SUPFAM" id="SSF56925">
    <property type="entry name" value="OMPA-like"/>
    <property type="match status" value="1"/>
</dbReference>